<dbReference type="InterPro" id="IPR018711">
    <property type="entry name" value="NAGPA"/>
</dbReference>
<accession>A0A7J0CMF4</accession>
<protein>
    <recommendedName>
        <fullName evidence="2">Phosphodiester glycosidase domain-containing protein</fullName>
    </recommendedName>
</protein>
<evidence type="ECO:0000256" key="1">
    <source>
        <dbReference type="SAM" id="SignalP"/>
    </source>
</evidence>
<keyword evidence="1" id="KW-0732">Signal</keyword>
<dbReference type="AlphaFoldDB" id="A0A7J0CMF4"/>
<proteinExistence type="predicted"/>
<evidence type="ECO:0000313" key="4">
    <source>
        <dbReference type="Proteomes" id="UP000498740"/>
    </source>
</evidence>
<feature type="chain" id="PRO_5039063884" description="Phosphodiester glycosidase domain-containing protein" evidence="1">
    <location>
        <begin position="29"/>
        <end position="600"/>
    </location>
</feature>
<dbReference type="PANTHER" id="PTHR40446:SF2">
    <property type="entry name" value="N-ACETYLGLUCOSAMINE-1-PHOSPHODIESTER ALPHA-N-ACETYLGLUCOSAMINIDASE"/>
    <property type="match status" value="1"/>
</dbReference>
<feature type="domain" description="Phosphodiester glycosidase" evidence="2">
    <location>
        <begin position="393"/>
        <end position="596"/>
    </location>
</feature>
<feature type="signal peptide" evidence="1">
    <location>
        <begin position="1"/>
        <end position="28"/>
    </location>
</feature>
<sequence>MPHNPIPRSARRVRVPAALAVTSVLLLGAGAPGQLPPTGDAVAVGTEPVGRMPLGPADVPTHTRPADVLAPGVTYRKFWQGEASDSWAVWVRDRHSGTETFGSIDLARKLAADVNAAGFTARVDTFTVPASVDTDSRIVGYGVRVGRFAADRREDAVQTKQALAAAGFTNSRTFFTAEDGGASRGPWQVRVITVAPSARVTLKAVHGKDIQGSETVRQLAQASGALVAVNGSEFDISGPNNTGSGGFEGVPQGLYLQNNTLLSAPNNGRTALLLEGLKGRAAVDEISSETRITAPDGATRVIDGINRATGQVLGCGGVGNDYRRSGEDRVRTLQPWRNTNCVDPDEIVVFRPEWGAATPTPVRRDGTWTDPATGWQAQWYADDAEFADQSVDVVMDGNWVVKELRSRAGGSPIPPGGRVLQGIGAGADWLRAHSEVGKAFKPGSTVRGRDGRSVTTPTLSAVAGRTPALVRGGEVWMNPAANGMSQASCVPAALGPGEKCRANNTLLQRHARTLAGVTAAGELLLVTIDGRDPALSVGATLPEAAEVMKWLGAEDAVGMGSGGDTTLVAKDTLYNRPVDDWGGPLRERPMSNAVVIVEKP</sequence>
<evidence type="ECO:0000313" key="3">
    <source>
        <dbReference type="EMBL" id="GFN03656.1"/>
    </source>
</evidence>
<dbReference type="PANTHER" id="PTHR40446">
    <property type="entry name" value="N-ACETYLGLUCOSAMINE-1-PHOSPHODIESTER ALPHA-N-ACETYLGLUCOSAMINIDASE"/>
    <property type="match status" value="1"/>
</dbReference>
<dbReference type="RefSeq" id="WP_032753150.1">
    <property type="nucleotide sequence ID" value="NZ_BMUG01000001.1"/>
</dbReference>
<dbReference type="Proteomes" id="UP000498740">
    <property type="component" value="Unassembled WGS sequence"/>
</dbReference>
<dbReference type="Pfam" id="PF09992">
    <property type="entry name" value="NAGPA"/>
    <property type="match status" value="1"/>
</dbReference>
<reference evidence="3 4" key="1">
    <citation type="submission" date="2020-05" db="EMBL/GenBank/DDBJ databases">
        <title>Whole genome shotgun sequence of Streptomyces microflavus NBRC 13062.</title>
        <authorList>
            <person name="Komaki H."/>
            <person name="Tamura T."/>
        </authorList>
    </citation>
    <scope>NUCLEOTIDE SEQUENCE [LARGE SCALE GENOMIC DNA]</scope>
    <source>
        <strain evidence="3 4">NBRC 13062</strain>
    </source>
</reference>
<dbReference type="EMBL" id="BLWD01000001">
    <property type="protein sequence ID" value="GFN03656.1"/>
    <property type="molecule type" value="Genomic_DNA"/>
</dbReference>
<organism evidence="3 4">
    <name type="scientific">Streptomyces microflavus</name>
    <name type="common">Streptomyces lipmanii</name>
    <dbReference type="NCBI Taxonomy" id="1919"/>
    <lineage>
        <taxon>Bacteria</taxon>
        <taxon>Bacillati</taxon>
        <taxon>Actinomycetota</taxon>
        <taxon>Actinomycetes</taxon>
        <taxon>Kitasatosporales</taxon>
        <taxon>Streptomycetaceae</taxon>
        <taxon>Streptomyces</taxon>
    </lineage>
</organism>
<name>A0A7J0CMF4_STRMI</name>
<comment type="caution">
    <text evidence="3">The sequence shown here is derived from an EMBL/GenBank/DDBJ whole genome shotgun (WGS) entry which is preliminary data.</text>
</comment>
<gene>
    <name evidence="3" type="ORF">Smic_22120</name>
</gene>
<evidence type="ECO:0000259" key="2">
    <source>
        <dbReference type="Pfam" id="PF09992"/>
    </source>
</evidence>